<dbReference type="SUPFAM" id="SSF54637">
    <property type="entry name" value="Thioesterase/thiol ester dehydrase-isomerase"/>
    <property type="match status" value="1"/>
</dbReference>
<accession>A0A328AJE4</accession>
<reference evidence="4" key="1">
    <citation type="submission" date="2018-05" db="EMBL/GenBank/DDBJ databases">
        <authorList>
            <person name="Li X."/>
        </authorList>
    </citation>
    <scope>NUCLEOTIDE SEQUENCE [LARGE SCALE GENOMIC DNA]</scope>
    <source>
        <strain evidence="4">LX32</strain>
    </source>
</reference>
<comment type="similarity">
    <text evidence="1">Belongs to the 4-hydroxybenzoyl-CoA thioesterase family.</text>
</comment>
<dbReference type="AlphaFoldDB" id="A0A328AJE4"/>
<protein>
    <submittedName>
        <fullName evidence="3">Acyl-CoA thioesterase</fullName>
    </submittedName>
</protein>
<dbReference type="Pfam" id="PF13279">
    <property type="entry name" value="4HBT_2"/>
    <property type="match status" value="1"/>
</dbReference>
<evidence type="ECO:0000256" key="2">
    <source>
        <dbReference type="ARBA" id="ARBA00022801"/>
    </source>
</evidence>
<dbReference type="CDD" id="cd00586">
    <property type="entry name" value="4HBT"/>
    <property type="match status" value="1"/>
</dbReference>
<comment type="caution">
    <text evidence="3">The sequence shown here is derived from an EMBL/GenBank/DDBJ whole genome shotgun (WGS) entry which is preliminary data.</text>
</comment>
<proteinExistence type="inferred from homology"/>
<evidence type="ECO:0000256" key="1">
    <source>
        <dbReference type="ARBA" id="ARBA00005953"/>
    </source>
</evidence>
<organism evidence="3 4">
    <name type="scientific">Phenylobacterium soli</name>
    <dbReference type="NCBI Taxonomy" id="2170551"/>
    <lineage>
        <taxon>Bacteria</taxon>
        <taxon>Pseudomonadati</taxon>
        <taxon>Pseudomonadota</taxon>
        <taxon>Alphaproteobacteria</taxon>
        <taxon>Caulobacterales</taxon>
        <taxon>Caulobacteraceae</taxon>
        <taxon>Phenylobacterium</taxon>
    </lineage>
</organism>
<dbReference type="Gene3D" id="3.10.129.10">
    <property type="entry name" value="Hotdog Thioesterase"/>
    <property type="match status" value="1"/>
</dbReference>
<dbReference type="InterPro" id="IPR029069">
    <property type="entry name" value="HotDog_dom_sf"/>
</dbReference>
<dbReference type="PANTHER" id="PTHR31793">
    <property type="entry name" value="4-HYDROXYBENZOYL-COA THIOESTERASE FAMILY MEMBER"/>
    <property type="match status" value="1"/>
</dbReference>
<keyword evidence="2" id="KW-0378">Hydrolase</keyword>
<dbReference type="Proteomes" id="UP000249254">
    <property type="component" value="Unassembled WGS sequence"/>
</dbReference>
<evidence type="ECO:0000313" key="3">
    <source>
        <dbReference type="EMBL" id="RAK54729.1"/>
    </source>
</evidence>
<keyword evidence="4" id="KW-1185">Reference proteome</keyword>
<sequence>MSRLLEPPEGRQVFETTFTPKPADIDENGHVNNVVYLDWAQQLAIAHWRSRALAQDQADFAWVALRHEVDYRRPLLPAETAQARTWVSDNTEGPRFDRFVRIDGPDGAMCAQVRTVWCLVEKATGRPKRVPRHMVEMFI</sequence>
<dbReference type="PANTHER" id="PTHR31793:SF27">
    <property type="entry name" value="NOVEL THIOESTERASE SUPERFAMILY DOMAIN AND SAPOSIN A-TYPE DOMAIN CONTAINING PROTEIN (0610012H03RIK)"/>
    <property type="match status" value="1"/>
</dbReference>
<dbReference type="OrthoDB" id="9801517at2"/>
<gene>
    <name evidence="3" type="ORF">DJ017_09425</name>
</gene>
<name>A0A328AJE4_9CAUL</name>
<dbReference type="GO" id="GO:0047617">
    <property type="term" value="F:fatty acyl-CoA hydrolase activity"/>
    <property type="evidence" value="ECO:0007669"/>
    <property type="project" value="TreeGrafter"/>
</dbReference>
<dbReference type="RefSeq" id="WP_111528480.1">
    <property type="nucleotide sequence ID" value="NZ_JBHRSG010000004.1"/>
</dbReference>
<evidence type="ECO:0000313" key="4">
    <source>
        <dbReference type="Proteomes" id="UP000249254"/>
    </source>
</evidence>
<dbReference type="InterPro" id="IPR050563">
    <property type="entry name" value="4-hydroxybenzoyl-CoA_TE"/>
</dbReference>
<dbReference type="EMBL" id="QFYQ01000001">
    <property type="protein sequence ID" value="RAK54729.1"/>
    <property type="molecule type" value="Genomic_DNA"/>
</dbReference>